<feature type="DNA-binding region" description="H-T-H motif" evidence="4">
    <location>
        <begin position="36"/>
        <end position="55"/>
    </location>
</feature>
<accession>A0A4R5B0M2</accession>
<dbReference type="AlphaFoldDB" id="A0A4R5B0M2"/>
<dbReference type="InterPro" id="IPR050109">
    <property type="entry name" value="HTH-type_TetR-like_transc_reg"/>
</dbReference>
<gene>
    <name evidence="6" type="ORF">E1293_23160</name>
</gene>
<name>A0A4R5B0M2_9ACTN</name>
<dbReference type="Gene3D" id="1.10.357.10">
    <property type="entry name" value="Tetracycline Repressor, domain 2"/>
    <property type="match status" value="1"/>
</dbReference>
<dbReference type="InterPro" id="IPR001647">
    <property type="entry name" value="HTH_TetR"/>
</dbReference>
<reference evidence="6 7" key="1">
    <citation type="submission" date="2019-03" db="EMBL/GenBank/DDBJ databases">
        <title>Draft genome sequences of novel Actinobacteria.</title>
        <authorList>
            <person name="Sahin N."/>
            <person name="Ay H."/>
            <person name="Saygin H."/>
        </authorList>
    </citation>
    <scope>NUCLEOTIDE SEQUENCE [LARGE SCALE GENOMIC DNA]</scope>
    <source>
        <strain evidence="6 7">DSM 45941</strain>
    </source>
</reference>
<dbReference type="GO" id="GO:0003700">
    <property type="term" value="F:DNA-binding transcription factor activity"/>
    <property type="evidence" value="ECO:0007669"/>
    <property type="project" value="TreeGrafter"/>
</dbReference>
<dbReference type="Proteomes" id="UP000295578">
    <property type="component" value="Unassembled WGS sequence"/>
</dbReference>
<keyword evidence="3" id="KW-0804">Transcription</keyword>
<keyword evidence="1" id="KW-0805">Transcription regulation</keyword>
<dbReference type="SUPFAM" id="SSF46689">
    <property type="entry name" value="Homeodomain-like"/>
    <property type="match status" value="1"/>
</dbReference>
<evidence type="ECO:0000256" key="2">
    <source>
        <dbReference type="ARBA" id="ARBA00023125"/>
    </source>
</evidence>
<dbReference type="SUPFAM" id="SSF48498">
    <property type="entry name" value="Tetracyclin repressor-like, C-terminal domain"/>
    <property type="match status" value="1"/>
</dbReference>
<evidence type="ECO:0000256" key="4">
    <source>
        <dbReference type="PROSITE-ProRule" id="PRU00335"/>
    </source>
</evidence>
<keyword evidence="7" id="KW-1185">Reference proteome</keyword>
<evidence type="ECO:0000313" key="6">
    <source>
        <dbReference type="EMBL" id="TDD79498.1"/>
    </source>
</evidence>
<comment type="caution">
    <text evidence="6">The sequence shown here is derived from an EMBL/GenBank/DDBJ whole genome shotgun (WGS) entry which is preliminary data.</text>
</comment>
<keyword evidence="2 4" id="KW-0238">DNA-binding</keyword>
<evidence type="ECO:0000256" key="1">
    <source>
        <dbReference type="ARBA" id="ARBA00023015"/>
    </source>
</evidence>
<dbReference type="PROSITE" id="PS50977">
    <property type="entry name" value="HTH_TETR_2"/>
    <property type="match status" value="1"/>
</dbReference>
<evidence type="ECO:0000259" key="5">
    <source>
        <dbReference type="PROSITE" id="PS50977"/>
    </source>
</evidence>
<dbReference type="EMBL" id="SMKY01000110">
    <property type="protein sequence ID" value="TDD79498.1"/>
    <property type="molecule type" value="Genomic_DNA"/>
</dbReference>
<dbReference type="OrthoDB" id="3869819at2"/>
<evidence type="ECO:0000256" key="3">
    <source>
        <dbReference type="ARBA" id="ARBA00023163"/>
    </source>
</evidence>
<organism evidence="6 7">
    <name type="scientific">Actinomadura darangshiensis</name>
    <dbReference type="NCBI Taxonomy" id="705336"/>
    <lineage>
        <taxon>Bacteria</taxon>
        <taxon>Bacillati</taxon>
        <taxon>Actinomycetota</taxon>
        <taxon>Actinomycetes</taxon>
        <taxon>Streptosporangiales</taxon>
        <taxon>Thermomonosporaceae</taxon>
        <taxon>Actinomadura</taxon>
    </lineage>
</organism>
<dbReference type="PANTHER" id="PTHR30055">
    <property type="entry name" value="HTH-TYPE TRANSCRIPTIONAL REGULATOR RUTR"/>
    <property type="match status" value="1"/>
</dbReference>
<feature type="domain" description="HTH tetR-type" evidence="5">
    <location>
        <begin position="15"/>
        <end position="73"/>
    </location>
</feature>
<proteinExistence type="predicted"/>
<protein>
    <submittedName>
        <fullName evidence="6">TetR/AcrR family transcriptional regulator</fullName>
    </submittedName>
</protein>
<dbReference type="InterPro" id="IPR036271">
    <property type="entry name" value="Tet_transcr_reg_TetR-rel_C_sf"/>
</dbReference>
<dbReference type="GO" id="GO:0000976">
    <property type="term" value="F:transcription cis-regulatory region binding"/>
    <property type="evidence" value="ECO:0007669"/>
    <property type="project" value="TreeGrafter"/>
</dbReference>
<dbReference type="PANTHER" id="PTHR30055:SF234">
    <property type="entry name" value="HTH-TYPE TRANSCRIPTIONAL REGULATOR BETI"/>
    <property type="match status" value="1"/>
</dbReference>
<sequence>MPSATSGRRRRADAERSIARIVSAARESLTKDPGASIDDIAKAAGVGRMTLYGHFRNRAELVEAALAEALRAGEAVLSDVDLGGDAQAALTRLLESSWSLVAESTALLTAAQGTLSAGRIRELHTDPAKRVEELVRRGQDEGTFRTDMPITWLVNVVQYVLHGAAEENRTGRLTADETGRVVTTTIQSILAR</sequence>
<dbReference type="RefSeq" id="WP_132199556.1">
    <property type="nucleotide sequence ID" value="NZ_SMKY01000110.1"/>
</dbReference>
<dbReference type="Pfam" id="PF00440">
    <property type="entry name" value="TetR_N"/>
    <property type="match status" value="1"/>
</dbReference>
<dbReference type="InterPro" id="IPR009057">
    <property type="entry name" value="Homeodomain-like_sf"/>
</dbReference>
<evidence type="ECO:0000313" key="7">
    <source>
        <dbReference type="Proteomes" id="UP000295578"/>
    </source>
</evidence>